<organism evidence="2">
    <name type="scientific">Aphanomyces astaci</name>
    <name type="common">Crayfish plague agent</name>
    <dbReference type="NCBI Taxonomy" id="112090"/>
    <lineage>
        <taxon>Eukaryota</taxon>
        <taxon>Sar</taxon>
        <taxon>Stramenopiles</taxon>
        <taxon>Oomycota</taxon>
        <taxon>Saprolegniomycetes</taxon>
        <taxon>Saprolegniales</taxon>
        <taxon>Verrucalvaceae</taxon>
        <taxon>Aphanomyces</taxon>
    </lineage>
</organism>
<dbReference type="EMBL" id="KI913142">
    <property type="protein sequence ID" value="ETV75065.1"/>
    <property type="molecule type" value="Genomic_DNA"/>
</dbReference>
<feature type="compositionally biased region" description="Polar residues" evidence="1">
    <location>
        <begin position="93"/>
        <end position="109"/>
    </location>
</feature>
<feature type="region of interest" description="Disordered" evidence="1">
    <location>
        <begin position="60"/>
        <end position="130"/>
    </location>
</feature>
<dbReference type="AlphaFoldDB" id="W4G5Y3"/>
<feature type="compositionally biased region" description="Basic and acidic residues" evidence="1">
    <location>
        <begin position="73"/>
        <end position="88"/>
    </location>
</feature>
<protein>
    <submittedName>
        <fullName evidence="2">Uncharacterized protein</fullName>
    </submittedName>
</protein>
<evidence type="ECO:0000313" key="2">
    <source>
        <dbReference type="EMBL" id="ETV75065.1"/>
    </source>
</evidence>
<dbReference type="RefSeq" id="XP_009835569.1">
    <property type="nucleotide sequence ID" value="XM_009837267.1"/>
</dbReference>
<reference evidence="2" key="1">
    <citation type="submission" date="2013-12" db="EMBL/GenBank/DDBJ databases">
        <title>The Genome Sequence of Aphanomyces astaci APO3.</title>
        <authorList>
            <consortium name="The Broad Institute Genomics Platform"/>
            <person name="Russ C."/>
            <person name="Tyler B."/>
            <person name="van West P."/>
            <person name="Dieguez-Uribeondo J."/>
            <person name="Young S.K."/>
            <person name="Zeng Q."/>
            <person name="Gargeya S."/>
            <person name="Fitzgerald M."/>
            <person name="Abouelleil A."/>
            <person name="Alvarado L."/>
            <person name="Chapman S.B."/>
            <person name="Gainer-Dewar J."/>
            <person name="Goldberg J."/>
            <person name="Griggs A."/>
            <person name="Gujja S."/>
            <person name="Hansen M."/>
            <person name="Howarth C."/>
            <person name="Imamovic A."/>
            <person name="Ireland A."/>
            <person name="Larimer J."/>
            <person name="McCowan C."/>
            <person name="Murphy C."/>
            <person name="Pearson M."/>
            <person name="Poon T.W."/>
            <person name="Priest M."/>
            <person name="Roberts A."/>
            <person name="Saif S."/>
            <person name="Shea T."/>
            <person name="Sykes S."/>
            <person name="Wortman J."/>
            <person name="Nusbaum C."/>
            <person name="Birren B."/>
        </authorList>
    </citation>
    <scope>NUCLEOTIDE SEQUENCE [LARGE SCALE GENOMIC DNA]</scope>
    <source>
        <strain evidence="2">APO3</strain>
    </source>
</reference>
<gene>
    <name evidence="2" type="ORF">H257_10664</name>
</gene>
<dbReference type="VEuPathDB" id="FungiDB:H257_10664"/>
<sequence>MVYYPLDYTTRDGDTELAQAVNTGIKQRRRAHDDTPAAIGTNLRQAKARRTLNIGTWLGQRHKTFSAAPPHHKSNESLHEGDDADHRAGPRTQGVQGTDNYSNTDQTRPNAHRTIKKARQTEAAARTTPV</sequence>
<evidence type="ECO:0000256" key="1">
    <source>
        <dbReference type="SAM" id="MobiDB-lite"/>
    </source>
</evidence>
<dbReference type="GeneID" id="20812660"/>
<proteinExistence type="predicted"/>
<name>W4G5Y3_APHAT</name>
<accession>W4G5Y3</accession>